<evidence type="ECO:0000313" key="3">
    <source>
        <dbReference type="Proteomes" id="UP000238701"/>
    </source>
</evidence>
<dbReference type="PANTHER" id="PTHR30050">
    <property type="entry name" value="CHROMOSOMAL REPLICATION INITIATOR PROTEIN DNAA"/>
    <property type="match status" value="1"/>
</dbReference>
<dbReference type="PANTHER" id="PTHR30050:SF4">
    <property type="entry name" value="ATP-BINDING PROTEIN RV3427C IN INSERTION SEQUENCE-RELATED"/>
    <property type="match status" value="1"/>
</dbReference>
<proteinExistence type="predicted"/>
<dbReference type="EMBL" id="OMOD01000046">
    <property type="protein sequence ID" value="SPF35170.1"/>
    <property type="molecule type" value="Genomic_DNA"/>
</dbReference>
<dbReference type="InterPro" id="IPR027417">
    <property type="entry name" value="P-loop_NTPase"/>
</dbReference>
<gene>
    <name evidence="2" type="ORF">SBA1_140061</name>
</gene>
<dbReference type="InterPro" id="IPR002611">
    <property type="entry name" value="IstB_ATP-bd"/>
</dbReference>
<dbReference type="GO" id="GO:0005524">
    <property type="term" value="F:ATP binding"/>
    <property type="evidence" value="ECO:0007669"/>
    <property type="project" value="InterPro"/>
</dbReference>
<dbReference type="Proteomes" id="UP000238701">
    <property type="component" value="Unassembled WGS sequence"/>
</dbReference>
<dbReference type="CDD" id="cd00009">
    <property type="entry name" value="AAA"/>
    <property type="match status" value="1"/>
</dbReference>
<sequence>MIKAPAETCPLCDGTGWKTVPSGPQASSRKSERRVTRCDCQLRARVHSLLAAARIPRRYEHCELTNFEFDGAYRSLAPARMAACKFVEEYPIDKTGLLLIGTIGVGKTHLAVGMIKELILGKGIACLFYDYRELLKQIQNSYNDSVKTTELDVLRPVFETEVLVLDELGAVRPTEWVWDTVSLILNTRYNDNRTTIITTNYPNSAERERLGNNLSSRSSEAARYAAERETLGDRIGDRMRSRLLEMCRIVTMEGQDYRERVRSASFR</sequence>
<accession>A0A2U3K6I5</accession>
<protein>
    <submittedName>
        <fullName evidence="2">DNA replication protein, DNAC-like protein</fullName>
    </submittedName>
</protein>
<dbReference type="GO" id="GO:0006260">
    <property type="term" value="P:DNA replication"/>
    <property type="evidence" value="ECO:0007669"/>
    <property type="project" value="TreeGrafter"/>
</dbReference>
<dbReference type="Gene3D" id="3.40.50.300">
    <property type="entry name" value="P-loop containing nucleotide triphosphate hydrolases"/>
    <property type="match status" value="1"/>
</dbReference>
<evidence type="ECO:0000313" key="2">
    <source>
        <dbReference type="EMBL" id="SPF35170.1"/>
    </source>
</evidence>
<organism evidence="2 3">
    <name type="scientific">Candidatus Sulfotelmatobacter kueseliae</name>
    <dbReference type="NCBI Taxonomy" id="2042962"/>
    <lineage>
        <taxon>Bacteria</taxon>
        <taxon>Pseudomonadati</taxon>
        <taxon>Acidobacteriota</taxon>
        <taxon>Terriglobia</taxon>
        <taxon>Terriglobales</taxon>
        <taxon>Candidatus Korobacteraceae</taxon>
        <taxon>Candidatus Sulfotelmatobacter</taxon>
    </lineage>
</organism>
<dbReference type="AlphaFoldDB" id="A0A2U3K6I5"/>
<dbReference type="SUPFAM" id="SSF52540">
    <property type="entry name" value="P-loop containing nucleoside triphosphate hydrolases"/>
    <property type="match status" value="1"/>
</dbReference>
<name>A0A2U3K6I5_9BACT</name>
<feature type="domain" description="IstB-like ATP-binding" evidence="1">
    <location>
        <begin position="45"/>
        <end position="203"/>
    </location>
</feature>
<evidence type="ECO:0000259" key="1">
    <source>
        <dbReference type="Pfam" id="PF01695"/>
    </source>
</evidence>
<dbReference type="Pfam" id="PF01695">
    <property type="entry name" value="IstB_IS21"/>
    <property type="match status" value="1"/>
</dbReference>
<dbReference type="OrthoDB" id="9776217at2"/>
<reference evidence="3" key="1">
    <citation type="submission" date="2018-02" db="EMBL/GenBank/DDBJ databases">
        <authorList>
            <person name="Hausmann B."/>
        </authorList>
    </citation>
    <scope>NUCLEOTIDE SEQUENCE [LARGE SCALE GENOMIC DNA]</scope>
    <source>
        <strain evidence="3">Peat soil MAG SbA1</strain>
    </source>
</reference>